<evidence type="ECO:0000313" key="2">
    <source>
        <dbReference type="Proteomes" id="UP000485058"/>
    </source>
</evidence>
<sequence>MSQEDWAGSWQHTPCAEGWGVLGSAGWRLSGSSTARAVKREVLTTNCAQGFDQPHIYREHEHDRHELAVEAVLATMTSVSRGGATDRWTSDVCSHKKPLCLWVSLAWAWANSHAAAGSRSGTRFAVLAETFFNRIHNITSLPM</sequence>
<dbReference type="Proteomes" id="UP000485058">
    <property type="component" value="Unassembled WGS sequence"/>
</dbReference>
<dbReference type="EMBL" id="BLLF01000169">
    <property type="protein sequence ID" value="GFH08578.1"/>
    <property type="molecule type" value="Genomic_DNA"/>
</dbReference>
<dbReference type="AlphaFoldDB" id="A0A699YKR8"/>
<comment type="caution">
    <text evidence="1">The sequence shown here is derived from an EMBL/GenBank/DDBJ whole genome shotgun (WGS) entry which is preliminary data.</text>
</comment>
<protein>
    <submittedName>
        <fullName evidence="1">Uncharacterized protein</fullName>
    </submittedName>
</protein>
<gene>
    <name evidence="1" type="ORF">HaLaN_03561</name>
</gene>
<evidence type="ECO:0000313" key="1">
    <source>
        <dbReference type="EMBL" id="GFH08578.1"/>
    </source>
</evidence>
<reference evidence="1 2" key="1">
    <citation type="submission" date="2020-02" db="EMBL/GenBank/DDBJ databases">
        <title>Draft genome sequence of Haematococcus lacustris strain NIES-144.</title>
        <authorList>
            <person name="Morimoto D."/>
            <person name="Nakagawa S."/>
            <person name="Yoshida T."/>
            <person name="Sawayama S."/>
        </authorList>
    </citation>
    <scope>NUCLEOTIDE SEQUENCE [LARGE SCALE GENOMIC DNA]</scope>
    <source>
        <strain evidence="1 2">NIES-144</strain>
    </source>
</reference>
<proteinExistence type="predicted"/>
<keyword evidence="2" id="KW-1185">Reference proteome</keyword>
<name>A0A699YKR8_HAELA</name>
<organism evidence="1 2">
    <name type="scientific">Haematococcus lacustris</name>
    <name type="common">Green alga</name>
    <name type="synonym">Haematococcus pluvialis</name>
    <dbReference type="NCBI Taxonomy" id="44745"/>
    <lineage>
        <taxon>Eukaryota</taxon>
        <taxon>Viridiplantae</taxon>
        <taxon>Chlorophyta</taxon>
        <taxon>core chlorophytes</taxon>
        <taxon>Chlorophyceae</taxon>
        <taxon>CS clade</taxon>
        <taxon>Chlamydomonadales</taxon>
        <taxon>Haematococcaceae</taxon>
        <taxon>Haematococcus</taxon>
    </lineage>
</organism>
<accession>A0A699YKR8</accession>